<reference evidence="1 2" key="1">
    <citation type="submission" date="2020-08" db="EMBL/GenBank/DDBJ databases">
        <title>Genomic Encyclopedia of Type Strains, Phase IV (KMG-IV): sequencing the most valuable type-strain genomes for metagenomic binning, comparative biology and taxonomic classification.</title>
        <authorList>
            <person name="Goeker M."/>
        </authorList>
    </citation>
    <scope>NUCLEOTIDE SEQUENCE [LARGE SCALE GENOMIC DNA]</scope>
    <source>
        <strain evidence="1 2">DSM 45615</strain>
    </source>
</reference>
<evidence type="ECO:0000313" key="2">
    <source>
        <dbReference type="Proteomes" id="UP000578449"/>
    </source>
</evidence>
<dbReference type="Proteomes" id="UP000578449">
    <property type="component" value="Unassembled WGS sequence"/>
</dbReference>
<evidence type="ECO:0000313" key="1">
    <source>
        <dbReference type="EMBL" id="MBB5139053.1"/>
    </source>
</evidence>
<dbReference type="EMBL" id="JACHGN010000027">
    <property type="protein sequence ID" value="MBB5139053.1"/>
    <property type="molecule type" value="Genomic_DNA"/>
</dbReference>
<keyword evidence="2" id="KW-1185">Reference proteome</keyword>
<organism evidence="1 2">
    <name type="scientific">Thermocatellispora tengchongensis</name>
    <dbReference type="NCBI Taxonomy" id="1073253"/>
    <lineage>
        <taxon>Bacteria</taxon>
        <taxon>Bacillati</taxon>
        <taxon>Actinomycetota</taxon>
        <taxon>Actinomycetes</taxon>
        <taxon>Streptosporangiales</taxon>
        <taxon>Streptosporangiaceae</taxon>
        <taxon>Thermocatellispora</taxon>
    </lineage>
</organism>
<accession>A0A840PM28</accession>
<gene>
    <name evidence="1" type="ORF">HNP84_008816</name>
</gene>
<sequence length="325" mass="34954">MNVIHFGRDRLAAAREAAGRAAELLEDGDYEGARRAADLGIGLLEEPGAEEAGADAHRRELGRLLVRRVFARFSLSDLDGAAEDARRAHAALDGVVRTGDDPDAYDAADAQVWLAGLLAAAGRDDEVRALGCDRLDRYRAAALTTPEEAPRLAGLLGRYGGAMLAIGEYARGHERVREALEIYRAHAGGLSAEDMALFANAATTLAESLDPGPETAPEMLAAAEDAVAYWSHLAGRGAPVIDWVVYAMYLRGMGLGALDHPEAVQALVDARFVLFSFYEEDSQDAEKLAGLLTRALDGRGEDHYISRDVAVAVGRWMRIRRDAES</sequence>
<proteinExistence type="predicted"/>
<dbReference type="AlphaFoldDB" id="A0A840PM28"/>
<protein>
    <submittedName>
        <fullName evidence="1">Tetratricopeptide (TPR) repeat protein</fullName>
    </submittedName>
</protein>
<dbReference type="RefSeq" id="WP_185055903.1">
    <property type="nucleotide sequence ID" value="NZ_BAABIX010000016.1"/>
</dbReference>
<name>A0A840PM28_9ACTN</name>
<comment type="caution">
    <text evidence="1">The sequence shown here is derived from an EMBL/GenBank/DDBJ whole genome shotgun (WGS) entry which is preliminary data.</text>
</comment>